<organism evidence="3 4">
    <name type="scientific">Streptomyces tanashiensis</name>
    <dbReference type="NCBI Taxonomy" id="67367"/>
    <lineage>
        <taxon>Bacteria</taxon>
        <taxon>Bacillati</taxon>
        <taxon>Actinomycetota</taxon>
        <taxon>Actinomycetes</taxon>
        <taxon>Kitasatosporales</taxon>
        <taxon>Streptomycetaceae</taxon>
        <taxon>Streptomyces</taxon>
    </lineage>
</organism>
<feature type="domain" description="Thioesterase" evidence="2">
    <location>
        <begin position="30"/>
        <end position="258"/>
    </location>
</feature>
<dbReference type="PANTHER" id="PTHR11487:SF0">
    <property type="entry name" value="S-ACYL FATTY ACID SYNTHASE THIOESTERASE, MEDIUM CHAIN"/>
    <property type="match status" value="1"/>
</dbReference>
<evidence type="ECO:0000313" key="4">
    <source>
        <dbReference type="Proteomes" id="UP001164506"/>
    </source>
</evidence>
<sequence length="272" mass="30128">MTRTAARPARRPLTHGAVTCPRPVPGAALRLFLFHHAGGSHLLYRDWEHEFPADWEVCFLDAPGRGRLSDTPLIDSSDELVAFFARELQPWTERPFAFFGHSMGSLVAYELTRRLAAEGRSLPVWLGVSACGTSPRPALGTTTPTARHLLTDGELREWLRSVGGTPDAVLNDDATWRHFGPMFRNDFALVDTWRPAADAPPLRTPVSAFGGDADPVVGRERLAAWAGRTQRFLGLNMFDGGHFYLAHHRRPVARRITAAVAAARRTAREHLV</sequence>
<dbReference type="EMBL" id="CP084204">
    <property type="protein sequence ID" value="UZX25869.1"/>
    <property type="molecule type" value="Genomic_DNA"/>
</dbReference>
<dbReference type="PANTHER" id="PTHR11487">
    <property type="entry name" value="THIOESTERASE"/>
    <property type="match status" value="1"/>
</dbReference>
<dbReference type="InterPro" id="IPR012223">
    <property type="entry name" value="TEII"/>
</dbReference>
<reference evidence="3" key="1">
    <citation type="submission" date="2021-09" db="EMBL/GenBank/DDBJ databases">
        <title>Complete genome sequence and metabolic characterization of Streptomyces tanashiensis DSM 731 the producer of antibacterial Kalafungin and diverse secondary metabolites.</title>
        <authorList>
            <person name="Abbasi M.N."/>
            <person name="Anwar M.N."/>
            <person name="Alam K."/>
            <person name="Shoaib M."/>
            <person name="Lin Z."/>
            <person name="Hayat M."/>
            <person name="Ali M.I."/>
            <person name="Malik H.M.T."/>
            <person name="Ahmed I."/>
            <person name="Li A."/>
            <person name="Hailong Wang H."/>
            <person name="Zhang Y."/>
        </authorList>
    </citation>
    <scope>NUCLEOTIDE SEQUENCE</scope>
    <source>
        <strain evidence="3">Kala</strain>
    </source>
</reference>
<dbReference type="SUPFAM" id="SSF53474">
    <property type="entry name" value="alpha/beta-Hydrolases"/>
    <property type="match status" value="1"/>
</dbReference>
<accession>A0ABY6RA39</accession>
<dbReference type="InterPro" id="IPR001031">
    <property type="entry name" value="Thioesterase"/>
</dbReference>
<dbReference type="Gene3D" id="3.40.50.1820">
    <property type="entry name" value="alpha/beta hydrolase"/>
    <property type="match status" value="1"/>
</dbReference>
<evidence type="ECO:0000313" key="3">
    <source>
        <dbReference type="EMBL" id="UZX25869.1"/>
    </source>
</evidence>
<comment type="similarity">
    <text evidence="1">Belongs to the thioesterase family.</text>
</comment>
<dbReference type="InterPro" id="IPR029058">
    <property type="entry name" value="AB_hydrolase_fold"/>
</dbReference>
<protein>
    <submittedName>
        <fullName evidence="3">Thioesterase</fullName>
    </submittedName>
</protein>
<dbReference type="GeneID" id="95605065"/>
<dbReference type="Proteomes" id="UP001164506">
    <property type="component" value="Chromosome"/>
</dbReference>
<keyword evidence="4" id="KW-1185">Reference proteome</keyword>
<evidence type="ECO:0000256" key="1">
    <source>
        <dbReference type="ARBA" id="ARBA00007169"/>
    </source>
</evidence>
<dbReference type="Pfam" id="PF00975">
    <property type="entry name" value="Thioesterase"/>
    <property type="match status" value="1"/>
</dbReference>
<name>A0ABY6RA39_9ACTN</name>
<gene>
    <name evidence="3" type="ORF">LDH80_36535</name>
</gene>
<dbReference type="RefSeq" id="WP_267260137.1">
    <property type="nucleotide sequence ID" value="NZ_CP084204.1"/>
</dbReference>
<proteinExistence type="inferred from homology"/>
<evidence type="ECO:0000259" key="2">
    <source>
        <dbReference type="Pfam" id="PF00975"/>
    </source>
</evidence>